<accession>A0A5J6MJZ3</accession>
<feature type="domain" description="Putative zinc-finger" evidence="1">
    <location>
        <begin position="3"/>
        <end position="36"/>
    </location>
</feature>
<dbReference type="AlphaFoldDB" id="A0A5J6MJZ3"/>
<keyword evidence="3" id="KW-1185">Reference proteome</keyword>
<protein>
    <submittedName>
        <fullName evidence="2">Membrane protein</fullName>
    </submittedName>
</protein>
<dbReference type="RefSeq" id="WP_151175538.1">
    <property type="nucleotide sequence ID" value="NZ_CP042906.1"/>
</dbReference>
<dbReference type="InterPro" id="IPR027383">
    <property type="entry name" value="Znf_put"/>
</dbReference>
<gene>
    <name evidence="2" type="ORF">FRZ44_03260</name>
</gene>
<dbReference type="Pfam" id="PF13490">
    <property type="entry name" value="zf-HC2"/>
    <property type="match status" value="1"/>
</dbReference>
<evidence type="ECO:0000259" key="1">
    <source>
        <dbReference type="Pfam" id="PF13490"/>
    </source>
</evidence>
<sequence length="265" mass="27947">MDCRTAATLLQPCFDGELDEGTAATVRAHVAGCADCSREMAALQALREGMKRALPRYAAPQSLRDRIHASAAEPAAAPAVPAPAKRRSLPRWVAMAASLLLVASLSVGVTRSLMGPNVGATSTELLLHDLVSSHLRALAATNSVDVPSSDRHTVRPWFAGRVEVSPPALDLSSQGFELLGGRVDYVGGRRVAVLVYKHGQHVVDLYVLPDDATGAATNAGEASAPLMRQGLNLIRRRVGGLQVWAVSDLDPQEMAALGEVLARAP</sequence>
<dbReference type="KEGG" id="htq:FRZ44_03260"/>
<proteinExistence type="predicted"/>
<name>A0A5J6MJZ3_9PROT</name>
<evidence type="ECO:0000313" key="3">
    <source>
        <dbReference type="Proteomes" id="UP000326202"/>
    </source>
</evidence>
<evidence type="ECO:0000313" key="2">
    <source>
        <dbReference type="EMBL" id="QEX15046.1"/>
    </source>
</evidence>
<dbReference type="InterPro" id="IPR041916">
    <property type="entry name" value="Anti_sigma_zinc_sf"/>
</dbReference>
<dbReference type="Proteomes" id="UP000326202">
    <property type="component" value="Chromosome"/>
</dbReference>
<dbReference type="EMBL" id="CP042906">
    <property type="protein sequence ID" value="QEX15046.1"/>
    <property type="molecule type" value="Genomic_DNA"/>
</dbReference>
<dbReference type="OrthoDB" id="7549755at2"/>
<dbReference type="Gene3D" id="1.10.10.1320">
    <property type="entry name" value="Anti-sigma factor, zinc-finger domain"/>
    <property type="match status" value="1"/>
</dbReference>
<reference evidence="2 3" key="1">
    <citation type="submission" date="2019-08" db="EMBL/GenBank/DDBJ databases">
        <title>Hyperibacter terrae gen. nov., sp. nov. and Hyperibacter viscosus sp. nov., two new members in the family Rhodospirillaceae isolated from the rhizosphere of Hypericum perforatum.</title>
        <authorList>
            <person name="Noviana Z."/>
        </authorList>
    </citation>
    <scope>NUCLEOTIDE SEQUENCE [LARGE SCALE GENOMIC DNA]</scope>
    <source>
        <strain evidence="2 3">R5913</strain>
    </source>
</reference>
<organism evidence="2 3">
    <name type="scientific">Hypericibacter terrae</name>
    <dbReference type="NCBI Taxonomy" id="2602015"/>
    <lineage>
        <taxon>Bacteria</taxon>
        <taxon>Pseudomonadati</taxon>
        <taxon>Pseudomonadota</taxon>
        <taxon>Alphaproteobacteria</taxon>
        <taxon>Rhodospirillales</taxon>
        <taxon>Dongiaceae</taxon>
        <taxon>Hypericibacter</taxon>
    </lineage>
</organism>